<gene>
    <name evidence="2" type="ORF">COT24_05575</name>
</gene>
<dbReference type="Proteomes" id="UP000231542">
    <property type="component" value="Unassembled WGS sequence"/>
</dbReference>
<evidence type="ECO:0000256" key="1">
    <source>
        <dbReference type="SAM" id="Phobius"/>
    </source>
</evidence>
<reference evidence="2 3" key="1">
    <citation type="submission" date="2017-09" db="EMBL/GenBank/DDBJ databases">
        <title>Depth-based differentiation of microbial function through sediment-hosted aquifers and enrichment of novel symbionts in the deep terrestrial subsurface.</title>
        <authorList>
            <person name="Probst A.J."/>
            <person name="Ladd B."/>
            <person name="Jarett J.K."/>
            <person name="Geller-Mcgrath D.E."/>
            <person name="Sieber C.M."/>
            <person name="Emerson J.B."/>
            <person name="Anantharaman K."/>
            <person name="Thomas B.C."/>
            <person name="Malmstrom R."/>
            <person name="Stieglmeier M."/>
            <person name="Klingl A."/>
            <person name="Woyke T."/>
            <person name="Ryan C.M."/>
            <person name="Banfield J.F."/>
        </authorList>
    </citation>
    <scope>NUCLEOTIDE SEQUENCE [LARGE SCALE GENOMIC DNA]</scope>
    <source>
        <strain evidence="2">CG08_land_8_20_14_0_20_40_16</strain>
    </source>
</reference>
<dbReference type="EMBL" id="PEXU01000061">
    <property type="protein sequence ID" value="PIS42033.1"/>
    <property type="molecule type" value="Genomic_DNA"/>
</dbReference>
<evidence type="ECO:0000313" key="2">
    <source>
        <dbReference type="EMBL" id="PIS42033.1"/>
    </source>
</evidence>
<keyword evidence="1" id="KW-0812">Transmembrane</keyword>
<keyword evidence="1" id="KW-0472">Membrane</keyword>
<organism evidence="2 3">
    <name type="scientific">Candidatus Kerfeldbacteria bacterium CG08_land_8_20_14_0_20_40_16</name>
    <dbReference type="NCBI Taxonomy" id="2014244"/>
    <lineage>
        <taxon>Bacteria</taxon>
        <taxon>Candidatus Kerfeldiibacteriota</taxon>
    </lineage>
</organism>
<accession>A0A2H0YWC7</accession>
<name>A0A2H0YWC7_9BACT</name>
<proteinExistence type="predicted"/>
<evidence type="ECO:0000313" key="3">
    <source>
        <dbReference type="Proteomes" id="UP000231542"/>
    </source>
</evidence>
<feature type="transmembrane region" description="Helical" evidence="1">
    <location>
        <begin position="6"/>
        <end position="26"/>
    </location>
</feature>
<keyword evidence="1" id="KW-1133">Transmembrane helix</keyword>
<protein>
    <submittedName>
        <fullName evidence="2">Uncharacterized protein</fullName>
    </submittedName>
</protein>
<comment type="caution">
    <text evidence="2">The sequence shown here is derived from an EMBL/GenBank/DDBJ whole genome shotgun (WGS) entry which is preliminary data.</text>
</comment>
<dbReference type="AlphaFoldDB" id="A0A2H0YWC7"/>
<sequence>MKKPIYIIIAVVIVIIAGAAFLRFVVGGSEDSWICLEGEWVKHGAPSAPKPTTGCEEAKQEVINKEAKQVEPVAGVAMAQTQDLAPEGFTWDGTNFWTAHEPGWEMDDPADQKPGGQNFQTYLFKHANDQNKTAMEMYTVPHHYNVIGLTVVNGDLYSSSSDPGTGSRRGGRIIQHNLDANLSVKEIYFYNLWE</sequence>